<dbReference type="InterPro" id="IPR003165">
    <property type="entry name" value="Piwi"/>
</dbReference>
<evidence type="ECO:0000256" key="1">
    <source>
        <dbReference type="SAM" id="Coils"/>
    </source>
</evidence>
<dbReference type="Pfam" id="PF02171">
    <property type="entry name" value="Piwi"/>
    <property type="match status" value="1"/>
</dbReference>
<dbReference type="PANTHER" id="PTHR22891">
    <property type="entry name" value="EUKARYOTIC TRANSLATION INITIATION FACTOR 2C"/>
    <property type="match status" value="1"/>
</dbReference>
<dbReference type="Gene3D" id="3.40.50.2300">
    <property type="match status" value="1"/>
</dbReference>
<dbReference type="InterPro" id="IPR032474">
    <property type="entry name" value="Argonaute_N"/>
</dbReference>
<dbReference type="HOGENOM" id="CLU_004544_4_3_1"/>
<dbReference type="InterPro" id="IPR036397">
    <property type="entry name" value="RNaseH_sf"/>
</dbReference>
<feature type="domain" description="PAZ" evidence="2">
    <location>
        <begin position="221"/>
        <end position="328"/>
    </location>
</feature>
<dbReference type="Pfam" id="PF16486">
    <property type="entry name" value="ArgoN"/>
    <property type="match status" value="1"/>
</dbReference>
<dbReference type="AlphaFoldDB" id="B0DLH7"/>
<dbReference type="OrthoDB" id="10252740at2759"/>
<dbReference type="EMBL" id="DS547117">
    <property type="protein sequence ID" value="EDR04649.1"/>
    <property type="molecule type" value="Genomic_DNA"/>
</dbReference>
<dbReference type="InterPro" id="IPR014811">
    <property type="entry name" value="ArgoL1"/>
</dbReference>
<evidence type="ECO:0000313" key="4">
    <source>
        <dbReference type="EMBL" id="EDR04649.1"/>
    </source>
</evidence>
<accession>B0DLH7</accession>
<gene>
    <name evidence="4" type="primary">AGO16206</name>
    <name evidence="4" type="ORF">LACBIDRAFT_304374</name>
</gene>
<dbReference type="SMART" id="SM00950">
    <property type="entry name" value="Piwi"/>
    <property type="match status" value="1"/>
</dbReference>
<dbReference type="GO" id="GO:0003723">
    <property type="term" value="F:RNA binding"/>
    <property type="evidence" value="ECO:0007669"/>
    <property type="project" value="InterPro"/>
</dbReference>
<dbReference type="Gene3D" id="3.30.420.10">
    <property type="entry name" value="Ribonuclease H-like superfamily/Ribonuclease H"/>
    <property type="match status" value="1"/>
</dbReference>
<reference evidence="4 5" key="1">
    <citation type="journal article" date="2008" name="Nature">
        <title>The genome of Laccaria bicolor provides insights into mycorrhizal symbiosis.</title>
        <authorList>
            <person name="Martin F."/>
            <person name="Aerts A."/>
            <person name="Ahren D."/>
            <person name="Brun A."/>
            <person name="Danchin E.G.J."/>
            <person name="Duchaussoy F."/>
            <person name="Gibon J."/>
            <person name="Kohler A."/>
            <person name="Lindquist E."/>
            <person name="Pereda V."/>
            <person name="Salamov A."/>
            <person name="Shapiro H.J."/>
            <person name="Wuyts J."/>
            <person name="Blaudez D."/>
            <person name="Buee M."/>
            <person name="Brokstein P."/>
            <person name="Canbaeck B."/>
            <person name="Cohen D."/>
            <person name="Courty P.E."/>
            <person name="Coutinho P.M."/>
            <person name="Delaruelle C."/>
            <person name="Detter J.C."/>
            <person name="Deveau A."/>
            <person name="DiFazio S."/>
            <person name="Duplessis S."/>
            <person name="Fraissinet-Tachet L."/>
            <person name="Lucic E."/>
            <person name="Frey-Klett P."/>
            <person name="Fourrey C."/>
            <person name="Feussner I."/>
            <person name="Gay G."/>
            <person name="Grimwood J."/>
            <person name="Hoegger P.J."/>
            <person name="Jain P."/>
            <person name="Kilaru S."/>
            <person name="Labbe J."/>
            <person name="Lin Y.C."/>
            <person name="Legue V."/>
            <person name="Le Tacon F."/>
            <person name="Marmeisse R."/>
            <person name="Melayah D."/>
            <person name="Montanini B."/>
            <person name="Muratet M."/>
            <person name="Nehls U."/>
            <person name="Niculita-Hirzel H."/>
            <person name="Oudot-Le Secq M.P."/>
            <person name="Peter M."/>
            <person name="Quesneville H."/>
            <person name="Rajashekar B."/>
            <person name="Reich M."/>
            <person name="Rouhier N."/>
            <person name="Schmutz J."/>
            <person name="Yin T."/>
            <person name="Chalot M."/>
            <person name="Henrissat B."/>
            <person name="Kuees U."/>
            <person name="Lucas S."/>
            <person name="Van de Peer Y."/>
            <person name="Podila G.K."/>
            <person name="Polle A."/>
            <person name="Pukkila P.J."/>
            <person name="Richardson P.M."/>
            <person name="Rouze P."/>
            <person name="Sanders I.R."/>
            <person name="Stajich J.E."/>
            <person name="Tunlid A."/>
            <person name="Tuskan G."/>
            <person name="Grigoriev I.V."/>
        </authorList>
    </citation>
    <scope>NUCLEOTIDE SEQUENCE [LARGE SCALE GENOMIC DNA]</scope>
    <source>
        <strain evidence="5">S238N-H82 / ATCC MYA-4686</strain>
    </source>
</reference>
<dbReference type="Pfam" id="PF02170">
    <property type="entry name" value="PAZ"/>
    <property type="match status" value="1"/>
</dbReference>
<dbReference type="InterPro" id="IPR003100">
    <property type="entry name" value="PAZ_dom"/>
</dbReference>
<dbReference type="Proteomes" id="UP000001194">
    <property type="component" value="Unassembled WGS sequence"/>
</dbReference>
<dbReference type="SMART" id="SM01163">
    <property type="entry name" value="DUF1785"/>
    <property type="match status" value="1"/>
</dbReference>
<dbReference type="InParanoid" id="B0DLH7"/>
<dbReference type="STRING" id="486041.B0DLH7"/>
<keyword evidence="1" id="KW-0175">Coiled coil</keyword>
<protein>
    <submittedName>
        <fullName evidence="4">Argonaute-like protein</fullName>
    </submittedName>
</protein>
<evidence type="ECO:0000313" key="5">
    <source>
        <dbReference type="Proteomes" id="UP000001194"/>
    </source>
</evidence>
<dbReference type="PROSITE" id="PS50821">
    <property type="entry name" value="PAZ"/>
    <property type="match status" value="1"/>
</dbReference>
<dbReference type="PROSITE" id="PS50822">
    <property type="entry name" value="PIWI"/>
    <property type="match status" value="1"/>
</dbReference>
<feature type="domain" description="Piwi" evidence="3">
    <location>
        <begin position="515"/>
        <end position="821"/>
    </location>
</feature>
<dbReference type="InterPro" id="IPR012337">
    <property type="entry name" value="RNaseH-like_sf"/>
</dbReference>
<keyword evidence="5" id="KW-1185">Reference proteome</keyword>
<evidence type="ECO:0000259" key="3">
    <source>
        <dbReference type="PROSITE" id="PS50822"/>
    </source>
</evidence>
<dbReference type="RefSeq" id="XP_001884821.1">
    <property type="nucleotide sequence ID" value="XM_001884786.1"/>
</dbReference>
<sequence>MSHRFPQSSQSPGIQNITIITNFFQIPRLPTINYTQYDVSFTPPIPIPRKRQEFFQRLQTTVAPGTFNPKVLYDGRSIAFSPRRLEFPGGGTGCMWNVSLSGEPPRDTQGKGVVQIRLTQTAGGLITPTDVNDLILHGNSTPKTATAVNLLQLIISQHTNILHTHTSRGYFPGDRSQELRELGIKLIAGFYHSVRPAQGRMLLQIDTSTTAVYLSGKVLDVCMNLIPRTKNLRDLMTDANRKTLEKFLKGRRVNTETTGKKTKTIYGLVPRAGEYQFEKDGVGMVTIARHFEVTHRKLQHPTMWGLLLTPKSAPRPNIVPAELCSILDGQIFKGKLPNSATRDIVKFSTAKPHERLQRINKSVEAYQASEYVAESGMMINYTPMKISAKLLPPPSVTFGGNKTTRVADGKWNVVGQTLQSPKPLEFWAAVNFYPERVVFETASRAMQSLGRCTHTLATRPPLHMRNGNPQDVEKSLGETMDECARVVNELRETMKESEKALYDFEKNIVGLGRFILVVILPDEAATILHTVKFWGDVKYGILTQCVRADKLLKANDQYWNNVALKLNARLGGLNYHASGSRTINDLKKEPYIIMGADVGHPGPRVRKPSVTSLVFSLDMHATKYASMCRIQNPRQEVIQDLREMVVSALKGFIAENKAGPGRIFFFRDGVSEGEYEKIRNEEIRAIDAAVGEVWGARTPKPKVTFVVVGKRHHAVFFPVPRDQDAGDRTGNVKAGCVVDEGITRPGYPNFYLQSHAAIQGTSRSSNYIVLQDQNFNNHLPTLQDLAFALTHVYAKATRSVSIPAPVYYADLVCTKALLHMHPVGAAQLQASDTSSVSSGQEPPLDLDAWKRVFGRVHDNMRPKMWFL</sequence>
<dbReference type="Pfam" id="PF08699">
    <property type="entry name" value="ArgoL1"/>
    <property type="match status" value="1"/>
</dbReference>
<dbReference type="SUPFAM" id="SSF53098">
    <property type="entry name" value="Ribonuclease H-like"/>
    <property type="match status" value="1"/>
</dbReference>
<dbReference type="SUPFAM" id="SSF101690">
    <property type="entry name" value="PAZ domain"/>
    <property type="match status" value="1"/>
</dbReference>
<dbReference type="GeneID" id="6080374"/>
<proteinExistence type="predicted"/>
<organism evidence="5">
    <name type="scientific">Laccaria bicolor (strain S238N-H82 / ATCC MYA-4686)</name>
    <name type="common">Bicoloured deceiver</name>
    <name type="synonym">Laccaria laccata var. bicolor</name>
    <dbReference type="NCBI Taxonomy" id="486041"/>
    <lineage>
        <taxon>Eukaryota</taxon>
        <taxon>Fungi</taxon>
        <taxon>Dikarya</taxon>
        <taxon>Basidiomycota</taxon>
        <taxon>Agaricomycotina</taxon>
        <taxon>Agaricomycetes</taxon>
        <taxon>Agaricomycetidae</taxon>
        <taxon>Agaricales</taxon>
        <taxon>Agaricineae</taxon>
        <taxon>Hydnangiaceae</taxon>
        <taxon>Laccaria</taxon>
    </lineage>
</organism>
<dbReference type="InterPro" id="IPR036085">
    <property type="entry name" value="PAZ_dom_sf"/>
</dbReference>
<feature type="coiled-coil region" evidence="1">
    <location>
        <begin position="480"/>
        <end position="507"/>
    </location>
</feature>
<evidence type="ECO:0000259" key="2">
    <source>
        <dbReference type="PROSITE" id="PS50821"/>
    </source>
</evidence>
<name>B0DLH7_LACBS</name>
<dbReference type="KEGG" id="lbc:LACBIDRAFT_304374"/>
<dbReference type="Gene3D" id="2.170.260.10">
    <property type="entry name" value="paz domain"/>
    <property type="match status" value="1"/>
</dbReference>